<protein>
    <submittedName>
        <fullName evidence="3">Peptidase_S24 domain-containing protein</fullName>
    </submittedName>
</protein>
<accession>A0A0N4ZZK1</accession>
<dbReference type="WBParaSite" id="PTRK_0001434000.1">
    <property type="protein sequence ID" value="PTRK_0001434000.1"/>
    <property type="gene ID" value="PTRK_0001434000"/>
</dbReference>
<sequence>ILNIYNTILQRGIRGTYVYVCDPKLRDYLAKHIPQAKVEQPQVKLEVMASQTENSVPFYDLYAAAGNFSDLQHGLNHHWVKLPDRYSPDRDLFACRVIGESMDKVIPNGSICLFRKYTGGSRNGKIVLAESTTFNDMEFGSGYTIKEYHSSKNVNDEGWNHTSILLKPLSYDPKLRVCKTVNLPFYKKSI</sequence>
<dbReference type="Gene3D" id="2.10.109.10">
    <property type="entry name" value="Umud Fragment, subunit A"/>
    <property type="match status" value="1"/>
</dbReference>
<dbReference type="Pfam" id="PF00717">
    <property type="entry name" value="Peptidase_S24"/>
    <property type="match status" value="1"/>
</dbReference>
<dbReference type="InterPro" id="IPR015927">
    <property type="entry name" value="Peptidase_S24_S26A/B/C"/>
</dbReference>
<name>A0A0N4ZZK1_PARTI</name>
<dbReference type="AlphaFoldDB" id="A0A0N4ZZK1"/>
<evidence type="ECO:0000313" key="3">
    <source>
        <dbReference type="WBParaSite" id="PTRK_0001434000.1"/>
    </source>
</evidence>
<dbReference type="InterPro" id="IPR036286">
    <property type="entry name" value="LexA/Signal_pep-like_sf"/>
</dbReference>
<dbReference type="CDD" id="cd06462">
    <property type="entry name" value="Peptidase_S24_S26"/>
    <property type="match status" value="1"/>
</dbReference>
<keyword evidence="2" id="KW-1185">Reference proteome</keyword>
<reference evidence="3" key="1">
    <citation type="submission" date="2017-02" db="UniProtKB">
        <authorList>
            <consortium name="WormBaseParasite"/>
        </authorList>
    </citation>
    <scope>IDENTIFICATION</scope>
</reference>
<dbReference type="Proteomes" id="UP000038045">
    <property type="component" value="Unplaced"/>
</dbReference>
<proteinExistence type="predicted"/>
<evidence type="ECO:0000259" key="1">
    <source>
        <dbReference type="Pfam" id="PF00717"/>
    </source>
</evidence>
<dbReference type="SUPFAM" id="SSF51306">
    <property type="entry name" value="LexA/Signal peptidase"/>
    <property type="match status" value="1"/>
</dbReference>
<feature type="domain" description="Peptidase S24/S26A/S26B/S26C" evidence="1">
    <location>
        <begin position="62"/>
        <end position="131"/>
    </location>
</feature>
<evidence type="ECO:0000313" key="2">
    <source>
        <dbReference type="Proteomes" id="UP000038045"/>
    </source>
</evidence>
<organism evidence="2 3">
    <name type="scientific">Parastrongyloides trichosuri</name>
    <name type="common">Possum-specific nematode worm</name>
    <dbReference type="NCBI Taxonomy" id="131310"/>
    <lineage>
        <taxon>Eukaryota</taxon>
        <taxon>Metazoa</taxon>
        <taxon>Ecdysozoa</taxon>
        <taxon>Nematoda</taxon>
        <taxon>Chromadorea</taxon>
        <taxon>Rhabditida</taxon>
        <taxon>Tylenchina</taxon>
        <taxon>Panagrolaimomorpha</taxon>
        <taxon>Strongyloidoidea</taxon>
        <taxon>Strongyloididae</taxon>
        <taxon>Parastrongyloides</taxon>
    </lineage>
</organism>